<accession>A0A0C7P188</accession>
<dbReference type="Proteomes" id="UP000032809">
    <property type="component" value="Chromosome I"/>
</dbReference>
<protein>
    <submittedName>
        <fullName evidence="2">Uncharacterized protein</fullName>
    </submittedName>
</protein>
<evidence type="ECO:0000313" key="2">
    <source>
        <dbReference type="EMBL" id="CEP78040.1"/>
    </source>
</evidence>
<feature type="region of interest" description="Disordered" evidence="1">
    <location>
        <begin position="29"/>
        <end position="48"/>
    </location>
</feature>
<dbReference type="AlphaFoldDB" id="A0A0C7P188"/>
<keyword evidence="3" id="KW-1185">Reference proteome</keyword>
<dbReference type="EMBL" id="LN824141">
    <property type="protein sequence ID" value="CEP78040.1"/>
    <property type="molecule type" value="Genomic_DNA"/>
</dbReference>
<proteinExistence type="predicted"/>
<dbReference type="HOGENOM" id="CLU_2896607_0_0_0"/>
<sequence length="62" mass="6690">MSNTKGYAESRQLSKGGYLQEVGVEPRGKAGVLSIPSTSEMDGNDGNEYIGRLVEQSAYNIH</sequence>
<reference evidence="3" key="1">
    <citation type="submission" date="2014-11" db="EMBL/GenBank/DDBJ databases">
        <authorList>
            <person name="Wibberg D."/>
        </authorList>
    </citation>
    <scope>NUCLEOTIDE SEQUENCE [LARGE SCALE GENOMIC DNA]</scope>
    <source>
        <strain evidence="3">L3</strain>
    </source>
</reference>
<gene>
    <name evidence="2" type="ORF">DTL3_0730</name>
</gene>
<evidence type="ECO:0000313" key="3">
    <source>
        <dbReference type="Proteomes" id="UP000032809"/>
    </source>
</evidence>
<dbReference type="RefSeq" id="WP_045087571.1">
    <property type="nucleotide sequence ID" value="NZ_LN824141.1"/>
</dbReference>
<name>A0A0C7P188_DEFTU</name>
<dbReference type="KEGG" id="dtn:DTL3_0730"/>
<organism evidence="2 3">
    <name type="scientific">Defluviitoga tunisiensis</name>
    <dbReference type="NCBI Taxonomy" id="1006576"/>
    <lineage>
        <taxon>Bacteria</taxon>
        <taxon>Thermotogati</taxon>
        <taxon>Thermotogota</taxon>
        <taxon>Thermotogae</taxon>
        <taxon>Petrotogales</taxon>
        <taxon>Petrotogaceae</taxon>
        <taxon>Defluviitoga</taxon>
    </lineage>
</organism>
<dbReference type="STRING" id="1006576.DTL3_0730"/>
<evidence type="ECO:0000256" key="1">
    <source>
        <dbReference type="SAM" id="MobiDB-lite"/>
    </source>
</evidence>
<feature type="region of interest" description="Disordered" evidence="1">
    <location>
        <begin position="1"/>
        <end position="22"/>
    </location>
</feature>